<feature type="compositionally biased region" description="Low complexity" evidence="6">
    <location>
        <begin position="32"/>
        <end position="44"/>
    </location>
</feature>
<dbReference type="GO" id="GO:0051707">
    <property type="term" value="P:response to other organism"/>
    <property type="evidence" value="ECO:0007669"/>
    <property type="project" value="UniProtKB-ARBA"/>
</dbReference>
<dbReference type="GO" id="GO:0004620">
    <property type="term" value="F:phospholipase activity"/>
    <property type="evidence" value="ECO:0000318"/>
    <property type="project" value="GO_Central"/>
</dbReference>
<dbReference type="PANTHER" id="PTHR24185">
    <property type="entry name" value="CALCIUM-INDEPENDENT PHOSPHOLIPASE A2-GAMMA"/>
    <property type="match status" value="1"/>
</dbReference>
<organism evidence="8 9">
    <name type="scientific">Lactuca sativa</name>
    <name type="common">Garden lettuce</name>
    <dbReference type="NCBI Taxonomy" id="4236"/>
    <lineage>
        <taxon>Eukaryota</taxon>
        <taxon>Viridiplantae</taxon>
        <taxon>Streptophyta</taxon>
        <taxon>Embryophyta</taxon>
        <taxon>Tracheophyta</taxon>
        <taxon>Spermatophyta</taxon>
        <taxon>Magnoliopsida</taxon>
        <taxon>eudicotyledons</taxon>
        <taxon>Gunneridae</taxon>
        <taxon>Pentapetalae</taxon>
        <taxon>asterids</taxon>
        <taxon>campanulids</taxon>
        <taxon>Asterales</taxon>
        <taxon>Asteraceae</taxon>
        <taxon>Cichorioideae</taxon>
        <taxon>Cichorieae</taxon>
        <taxon>Lactucinae</taxon>
        <taxon>Lactuca</taxon>
    </lineage>
</organism>
<dbReference type="InterPro" id="IPR000225">
    <property type="entry name" value="Armadillo"/>
</dbReference>
<feature type="active site" description="Nucleophile" evidence="4">
    <location>
        <position position="588"/>
    </location>
</feature>
<dbReference type="InterPro" id="IPR045217">
    <property type="entry name" value="PNPLA8-like"/>
</dbReference>
<evidence type="ECO:0000256" key="4">
    <source>
        <dbReference type="PROSITE-ProRule" id="PRU01161"/>
    </source>
</evidence>
<evidence type="ECO:0000313" key="8">
    <source>
        <dbReference type="EMBL" id="KAJ0227861.1"/>
    </source>
</evidence>
<evidence type="ECO:0000256" key="6">
    <source>
        <dbReference type="SAM" id="MobiDB-lite"/>
    </source>
</evidence>
<dbReference type="GO" id="GO:0016020">
    <property type="term" value="C:membrane"/>
    <property type="evidence" value="ECO:0000318"/>
    <property type="project" value="GO_Central"/>
</dbReference>
<comment type="similarity">
    <text evidence="5">Belongs to the patatin family.</text>
</comment>
<comment type="domain">
    <text evidence="5">The nitrogen atoms of the two glycine residues in the GGXR motif define the oxyanion hole, and stabilize the oxyanion that forms during the nucleophilic attack by the catalytic serine during substrate cleavage.</text>
</comment>
<evidence type="ECO:0000256" key="5">
    <source>
        <dbReference type="RuleBase" id="RU361262"/>
    </source>
</evidence>
<feature type="region of interest" description="Disordered" evidence="6">
    <location>
        <begin position="25"/>
        <end position="48"/>
    </location>
</feature>
<dbReference type="Pfam" id="PF00514">
    <property type="entry name" value="Arm"/>
    <property type="match status" value="1"/>
</dbReference>
<dbReference type="Pfam" id="PF13855">
    <property type="entry name" value="LRR_8"/>
    <property type="match status" value="1"/>
</dbReference>
<evidence type="ECO:0000256" key="1">
    <source>
        <dbReference type="ARBA" id="ARBA00022614"/>
    </source>
</evidence>
<dbReference type="InterPro" id="IPR016024">
    <property type="entry name" value="ARM-type_fold"/>
</dbReference>
<dbReference type="PROSITE" id="PS51635">
    <property type="entry name" value="PNPLA"/>
    <property type="match status" value="1"/>
</dbReference>
<dbReference type="InterPro" id="IPR002641">
    <property type="entry name" value="PNPLA_dom"/>
</dbReference>
<dbReference type="PROSITE" id="PS51450">
    <property type="entry name" value="LRR"/>
    <property type="match status" value="1"/>
</dbReference>
<dbReference type="SMART" id="SM00369">
    <property type="entry name" value="LRR_TYP"/>
    <property type="match status" value="3"/>
</dbReference>
<gene>
    <name evidence="8" type="ORF">LSAT_V11C100047120</name>
</gene>
<keyword evidence="2" id="KW-0677">Repeat</keyword>
<dbReference type="EC" id="3.1.1.-" evidence="5"/>
<dbReference type="SUPFAM" id="SSF52058">
    <property type="entry name" value="L domain-like"/>
    <property type="match status" value="1"/>
</dbReference>
<feature type="domain" description="PNPLA" evidence="7">
    <location>
        <begin position="550"/>
        <end position="812"/>
    </location>
</feature>
<name>A0A9R1WSE0_LACSA</name>
<evidence type="ECO:0000313" key="9">
    <source>
        <dbReference type="Proteomes" id="UP000235145"/>
    </source>
</evidence>
<dbReference type="InterPro" id="IPR001611">
    <property type="entry name" value="Leu-rich_rpt"/>
</dbReference>
<reference evidence="8 9" key="1">
    <citation type="journal article" date="2017" name="Nat. Commun.">
        <title>Genome assembly with in vitro proximity ligation data and whole-genome triplication in lettuce.</title>
        <authorList>
            <person name="Reyes-Chin-Wo S."/>
            <person name="Wang Z."/>
            <person name="Yang X."/>
            <person name="Kozik A."/>
            <person name="Arikit S."/>
            <person name="Song C."/>
            <person name="Xia L."/>
            <person name="Froenicke L."/>
            <person name="Lavelle D.O."/>
            <person name="Truco M.J."/>
            <person name="Xia R."/>
            <person name="Zhu S."/>
            <person name="Xu C."/>
            <person name="Xu H."/>
            <person name="Xu X."/>
            <person name="Cox K."/>
            <person name="Korf I."/>
            <person name="Meyers B.C."/>
            <person name="Michelmore R.W."/>
        </authorList>
    </citation>
    <scope>NUCLEOTIDE SEQUENCE [LARGE SCALE GENOMIC DNA]</scope>
    <source>
        <strain evidence="9">cv. Salinas</strain>
        <tissue evidence="8">Seedlings</tissue>
    </source>
</reference>
<dbReference type="PANTHER" id="PTHR24185:SF9">
    <property type="entry name" value="PHOSPHOLIPASE A(1)"/>
    <property type="match status" value="1"/>
</dbReference>
<proteinExistence type="inferred from homology"/>
<sequence length="1369" mass="151379">MSWGLGWKRPSDVFHLSLHYGIEETIDDQNRSPSSSSPPSSSLSSEKDNHICNDQELGFRIDLDWNAADDDGQVALRLQSQVMVALPLPQDTVVITLSETACDDSGGDLVRVGMKVVKQRDPLRAVAMSRVGGSGQQYDGMGVLTKLMQSDFAAASGSGMGTGTGTGQAVVVGVRFIADHWTNVTVVSLYSCGLSTLPVELTKLPLLEKLYLDNNKLSNLPPEVGDMKSLKVLTVDYNMLVSVPVELRRCIGLVELSLEHNKLVCPLFDFRAMAELRVLRLFGNPLEFLPQILPLHQLRHLSLANIRIVADDHLRSVNVQIEMENSSYFSSRHKLSAFFALIFRYSSCHHSLLASALAKMMQDEGNRVVIGKDENAVRQLISMISSENHHVVEQACSALTSLASDVSVSLQLMKCDIMQPIQRVLNSAGPQELKSVLQVVAKLGFVSDTVAQKMMNKDVVRSLKILCAHKDPEVQRASLLAIGNLAFCLENRLMLVASESLRDLLLRLTVAFELRVRKAAARVLAILGENESLRRCIKGRQVPKQGLRILTMDGGGMKGLATVQILKEIEKGTGKQIHEMFDLICGTSTGGMLAVALGIKLMSLEKCEDIYKNLGKLVFAEPVPRDNEAATWREKFDQLYKSSSQNFRVVVHGSKHSADEFERLLKEMCAEEDGDLLIDSAVKNIPKVIVISTLVSVSPSQPFIFRNYQVAIFDSLVINICALEVKYPAGTLEAPLTIAENLAATSGGSVTSTNGAQIGYKRGAYMGSCRHHLWQAIRASSAAPYYLDDYTDGIFRWQDGAIVANNPTIFAIREAQLLWPDAKIDTLVSVGCCSVPTKVRKGGWRYLDTGQVLVESACSVERIEHMLSTLLTMIPDIQYFRFNPVDERCDMELDETDPTIWLKLEAATNDYIENNSSAFKQVCEKLLQNYKDGKIPDILNSPQFLKPRRLNIGENGPCLGWRRYVLLVKASNSPDSRKNLSSHIQSLETFCSGNGIKIFLMDVTSSSSSSSSLSSPSPPTSSPLFTASFPSSSRLFGSDTGPGPHLGLDGNFTDKNCAPPPPLESPTTLRKLSEPIRYLHDKLQNSPQVGVVHLALQNDSNGSILSWKNDVFVVAEPGELAEKFLEKVKYSFQSMLKGGRRRYMSDISNISCVADLVACRPYFQIGVVVHQYIGRQTQVNEEGQEFGAYMFRRTVPSMHLAPPDVRWMVGGWRDRIIIYTGLYGPTTALIKAFLDSGAKAVICPTIQPEETQTHLTSFHGSFNLTELERVKFEIGVEDLEDEDVMTVGPMSPGSEWEAMTMERETPTPGVAGGRGTLIWDDDDEEDLSNFTHHLYDSIYLRGERVDVALLNALDAHRTIRYSCHLPRLL</sequence>
<feature type="short sequence motif" description="GXSXG" evidence="4">
    <location>
        <begin position="586"/>
        <end position="590"/>
    </location>
</feature>
<comment type="caution">
    <text evidence="8">The sequence shown here is derived from an EMBL/GenBank/DDBJ whole genome shotgun (WGS) entry which is preliminary data.</text>
</comment>
<keyword evidence="4 5" id="KW-0378">Hydrolase</keyword>
<accession>A0A9R1WSE0</accession>
<feature type="short sequence motif" description="DGA/G" evidence="4">
    <location>
        <begin position="799"/>
        <end position="801"/>
    </location>
</feature>
<dbReference type="Gene3D" id="3.40.1090.10">
    <property type="entry name" value="Cytosolic phospholipase A2 catalytic domain"/>
    <property type="match status" value="1"/>
</dbReference>
<dbReference type="SUPFAM" id="SSF48371">
    <property type="entry name" value="ARM repeat"/>
    <property type="match status" value="1"/>
</dbReference>
<dbReference type="Gene3D" id="1.25.10.10">
    <property type="entry name" value="Leucine-rich Repeat Variant"/>
    <property type="match status" value="1"/>
</dbReference>
<protein>
    <recommendedName>
        <fullName evidence="5">Patatin</fullName>
        <ecNumber evidence="5">3.1.1.-</ecNumber>
    </recommendedName>
</protein>
<keyword evidence="3 4" id="KW-0443">Lipid metabolism</keyword>
<keyword evidence="9" id="KW-1185">Reference proteome</keyword>
<keyword evidence="4 5" id="KW-0442">Lipid degradation</keyword>
<evidence type="ECO:0000256" key="2">
    <source>
        <dbReference type="ARBA" id="ARBA00022737"/>
    </source>
</evidence>
<dbReference type="Proteomes" id="UP000235145">
    <property type="component" value="Unassembled WGS sequence"/>
</dbReference>
<dbReference type="GO" id="GO:0006952">
    <property type="term" value="P:defense response"/>
    <property type="evidence" value="ECO:0007669"/>
    <property type="project" value="UniProtKB-ARBA"/>
</dbReference>
<dbReference type="GO" id="GO:0006631">
    <property type="term" value="P:fatty acid metabolic process"/>
    <property type="evidence" value="ECO:0000318"/>
    <property type="project" value="GO_Central"/>
</dbReference>
<feature type="active site" description="Proton acceptor" evidence="4">
    <location>
        <position position="799"/>
    </location>
</feature>
<dbReference type="EMBL" id="NBSK02000001">
    <property type="protein sequence ID" value="KAJ0227861.1"/>
    <property type="molecule type" value="Genomic_DNA"/>
</dbReference>
<dbReference type="InterPro" id="IPR003591">
    <property type="entry name" value="Leu-rich_rpt_typical-subtyp"/>
</dbReference>
<dbReference type="InterPro" id="IPR011989">
    <property type="entry name" value="ARM-like"/>
</dbReference>
<evidence type="ECO:0000259" key="7">
    <source>
        <dbReference type="PROSITE" id="PS51635"/>
    </source>
</evidence>
<evidence type="ECO:0000256" key="3">
    <source>
        <dbReference type="ARBA" id="ARBA00023098"/>
    </source>
</evidence>
<dbReference type="SUPFAM" id="SSF52151">
    <property type="entry name" value="FabD/lysophospholipase-like"/>
    <property type="match status" value="1"/>
</dbReference>
<comment type="function">
    <text evidence="5">Lipolytic acyl hydrolase (LAH).</text>
</comment>
<dbReference type="InterPro" id="IPR016035">
    <property type="entry name" value="Acyl_Trfase/lysoPLipase"/>
</dbReference>
<dbReference type="Gene3D" id="3.80.10.10">
    <property type="entry name" value="Ribonuclease Inhibitor"/>
    <property type="match status" value="1"/>
</dbReference>
<dbReference type="CDD" id="cd07211">
    <property type="entry name" value="Pat_PNPLA8"/>
    <property type="match status" value="1"/>
</dbReference>
<dbReference type="Pfam" id="PF01734">
    <property type="entry name" value="Patatin"/>
    <property type="match status" value="1"/>
</dbReference>
<dbReference type="GO" id="GO:0016042">
    <property type="term" value="P:lipid catabolic process"/>
    <property type="evidence" value="ECO:0007669"/>
    <property type="project" value="UniProtKB-UniRule"/>
</dbReference>
<dbReference type="InterPro" id="IPR032675">
    <property type="entry name" value="LRR_dom_sf"/>
</dbReference>
<feature type="short sequence motif" description="GXGXXG" evidence="4">
    <location>
        <begin position="554"/>
        <end position="559"/>
    </location>
</feature>
<keyword evidence="1" id="KW-0433">Leucine-rich repeat</keyword>